<dbReference type="EMBL" id="HBUF01655733">
    <property type="protein sequence ID" value="CAG6787731.1"/>
    <property type="molecule type" value="Transcribed_RNA"/>
</dbReference>
<keyword evidence="1" id="KW-1133">Transmembrane helix</keyword>
<accession>A0A8D9BUJ4</accession>
<sequence>MGNPTYGEIRGLEVGFGGPMCVSFIIFYSTVQLFLCCEIFCCIIYRNKFLIAFHRCLVLTFIATKLFATILFLLCIVLCTLWRCFHSQHQGHHFMRWGEH</sequence>
<keyword evidence="1" id="KW-0472">Membrane</keyword>
<organism evidence="2">
    <name type="scientific">Cacopsylla melanoneura</name>
    <dbReference type="NCBI Taxonomy" id="428564"/>
    <lineage>
        <taxon>Eukaryota</taxon>
        <taxon>Metazoa</taxon>
        <taxon>Ecdysozoa</taxon>
        <taxon>Arthropoda</taxon>
        <taxon>Hexapoda</taxon>
        <taxon>Insecta</taxon>
        <taxon>Pterygota</taxon>
        <taxon>Neoptera</taxon>
        <taxon>Paraneoptera</taxon>
        <taxon>Hemiptera</taxon>
        <taxon>Sternorrhyncha</taxon>
        <taxon>Psylloidea</taxon>
        <taxon>Psyllidae</taxon>
        <taxon>Psyllinae</taxon>
        <taxon>Cacopsylla</taxon>
    </lineage>
</organism>
<feature type="transmembrane region" description="Helical" evidence="1">
    <location>
        <begin position="57"/>
        <end position="83"/>
    </location>
</feature>
<protein>
    <submittedName>
        <fullName evidence="2">Uncharacterized protein</fullName>
    </submittedName>
</protein>
<evidence type="ECO:0000256" key="1">
    <source>
        <dbReference type="SAM" id="Phobius"/>
    </source>
</evidence>
<dbReference type="EMBL" id="HBUF01655734">
    <property type="protein sequence ID" value="CAG6787732.1"/>
    <property type="molecule type" value="Transcribed_RNA"/>
</dbReference>
<proteinExistence type="predicted"/>
<keyword evidence="1" id="KW-0812">Transmembrane</keyword>
<dbReference type="AlphaFoldDB" id="A0A8D9BUJ4"/>
<dbReference type="EMBL" id="HBUF01313321">
    <property type="protein sequence ID" value="CAG6693547.1"/>
    <property type="molecule type" value="Transcribed_RNA"/>
</dbReference>
<reference evidence="2" key="1">
    <citation type="submission" date="2021-05" db="EMBL/GenBank/DDBJ databases">
        <authorList>
            <person name="Alioto T."/>
            <person name="Alioto T."/>
            <person name="Gomez Garrido J."/>
        </authorList>
    </citation>
    <scope>NUCLEOTIDE SEQUENCE</scope>
</reference>
<feature type="transmembrane region" description="Helical" evidence="1">
    <location>
        <begin position="25"/>
        <end position="45"/>
    </location>
</feature>
<evidence type="ECO:0000313" key="2">
    <source>
        <dbReference type="EMBL" id="CAG6787731.1"/>
    </source>
</evidence>
<name>A0A8D9BUJ4_9HEMI</name>